<dbReference type="GO" id="GO:0000701">
    <property type="term" value="F:purine-specific mismatch base pair DNA N-glycosylase activity"/>
    <property type="evidence" value="ECO:0007669"/>
    <property type="project" value="UniProtKB-EC"/>
</dbReference>
<dbReference type="CDD" id="cd00056">
    <property type="entry name" value="ENDO3c"/>
    <property type="match status" value="1"/>
</dbReference>
<evidence type="ECO:0000256" key="5">
    <source>
        <dbReference type="ARBA" id="ARBA00022023"/>
    </source>
</evidence>
<dbReference type="GO" id="GO:0046872">
    <property type="term" value="F:metal ion binding"/>
    <property type="evidence" value="ECO:0007669"/>
    <property type="project" value="UniProtKB-UniRule"/>
</dbReference>
<evidence type="ECO:0000256" key="11">
    <source>
        <dbReference type="ARBA" id="ARBA00023014"/>
    </source>
</evidence>
<dbReference type="InterPro" id="IPR011257">
    <property type="entry name" value="DNA_glycosylase"/>
</dbReference>
<dbReference type="Gene3D" id="1.10.340.30">
    <property type="entry name" value="Hypothetical protein, domain 2"/>
    <property type="match status" value="1"/>
</dbReference>
<dbReference type="AlphaFoldDB" id="A0A426QIW3"/>
<evidence type="ECO:0000256" key="7">
    <source>
        <dbReference type="ARBA" id="ARBA00022723"/>
    </source>
</evidence>
<accession>A0A426QIW3</accession>
<dbReference type="GO" id="GO:0006284">
    <property type="term" value="P:base-excision repair"/>
    <property type="evidence" value="ECO:0007669"/>
    <property type="project" value="UniProtKB-UniRule"/>
</dbReference>
<dbReference type="PROSITE" id="PS01155">
    <property type="entry name" value="ENDONUCLEASE_III_2"/>
    <property type="match status" value="1"/>
</dbReference>
<keyword evidence="6" id="KW-0004">4Fe-4S</keyword>
<dbReference type="InterPro" id="IPR044298">
    <property type="entry name" value="MIG/MutY"/>
</dbReference>
<evidence type="ECO:0000256" key="1">
    <source>
        <dbReference type="ARBA" id="ARBA00000843"/>
    </source>
</evidence>
<evidence type="ECO:0000259" key="15">
    <source>
        <dbReference type="SMART" id="SM00478"/>
    </source>
</evidence>
<dbReference type="PANTHER" id="PTHR42944">
    <property type="entry name" value="ADENINE DNA GLYCOSYLASE"/>
    <property type="match status" value="1"/>
</dbReference>
<evidence type="ECO:0000256" key="6">
    <source>
        <dbReference type="ARBA" id="ARBA00022485"/>
    </source>
</evidence>
<sequence>MTLMTFANRLLAWYDRHGRRDLPWQHERSPYRVWVSEIMLQQTQVATVIPYFERFMQRFPAITDLAVAELDEVLHLWTGLGYYARARNLHQAARVIAEQHGGRFPEGFDAVLALPGIGRSTAGAILAQALDQRHPILDGNAKRVLARYHAVEGWPGKPAVEKQLWEHAEAHTPHSRVADYTQAIMDLGATLCRRGRPDCGICPLNADCEAHRLGRETDFPAPRPKKTLPVRRTRMLLLANGHGEVLLEQRPPSGIWGGLWSLPELNPDEAPEDWAGRRLGAELRRRETWPVLRHTFSHFHLEITPIVAELGNNRADSVLEDPQRVWYNCASPDARGLAAPIRTLLERLQSESRQE</sequence>
<dbReference type="PANTHER" id="PTHR42944:SF1">
    <property type="entry name" value="ADENINE DNA GLYCOSYLASE"/>
    <property type="match status" value="1"/>
</dbReference>
<keyword evidence="17" id="KW-1185">Reference proteome</keyword>
<evidence type="ECO:0000256" key="3">
    <source>
        <dbReference type="ARBA" id="ARBA00008343"/>
    </source>
</evidence>
<dbReference type="NCBIfam" id="NF008132">
    <property type="entry name" value="PRK10880.1"/>
    <property type="match status" value="1"/>
</dbReference>
<evidence type="ECO:0000256" key="9">
    <source>
        <dbReference type="ARBA" id="ARBA00022801"/>
    </source>
</evidence>
<evidence type="ECO:0000256" key="10">
    <source>
        <dbReference type="ARBA" id="ARBA00023004"/>
    </source>
</evidence>
<dbReference type="NCBIfam" id="TIGR01084">
    <property type="entry name" value="mutY"/>
    <property type="match status" value="1"/>
</dbReference>
<keyword evidence="7" id="KW-0479">Metal-binding</keyword>
<keyword evidence="10 14" id="KW-0408">Iron</keyword>
<keyword evidence="12" id="KW-0234">DNA repair</keyword>
<dbReference type="Proteomes" id="UP000287798">
    <property type="component" value="Unassembled WGS sequence"/>
</dbReference>
<dbReference type="InterPro" id="IPR029119">
    <property type="entry name" value="MutY_C"/>
</dbReference>
<evidence type="ECO:0000256" key="8">
    <source>
        <dbReference type="ARBA" id="ARBA00022763"/>
    </source>
</evidence>
<dbReference type="InterPro" id="IPR003265">
    <property type="entry name" value="HhH-GPD_domain"/>
</dbReference>
<evidence type="ECO:0000256" key="2">
    <source>
        <dbReference type="ARBA" id="ARBA00002933"/>
    </source>
</evidence>
<keyword evidence="8 14" id="KW-0227">DNA damage</keyword>
<dbReference type="EC" id="3.2.2.31" evidence="4 14"/>
<evidence type="ECO:0000313" key="17">
    <source>
        <dbReference type="Proteomes" id="UP000287798"/>
    </source>
</evidence>
<dbReference type="EMBL" id="QZMU01000001">
    <property type="protein sequence ID" value="RRQ21656.1"/>
    <property type="molecule type" value="Genomic_DNA"/>
</dbReference>
<dbReference type="GO" id="GO:0006298">
    <property type="term" value="P:mismatch repair"/>
    <property type="evidence" value="ECO:0007669"/>
    <property type="project" value="TreeGrafter"/>
</dbReference>
<dbReference type="Gene3D" id="1.10.1670.10">
    <property type="entry name" value="Helix-hairpin-Helix base-excision DNA repair enzymes (C-terminal)"/>
    <property type="match status" value="1"/>
</dbReference>
<keyword evidence="11" id="KW-0411">Iron-sulfur</keyword>
<proteinExistence type="inferred from homology"/>
<evidence type="ECO:0000256" key="13">
    <source>
        <dbReference type="ARBA" id="ARBA00023295"/>
    </source>
</evidence>
<comment type="caution">
    <text evidence="16">The sequence shown here is derived from an EMBL/GenBank/DDBJ whole genome shotgun (WGS) entry which is preliminary data.</text>
</comment>
<evidence type="ECO:0000256" key="12">
    <source>
        <dbReference type="ARBA" id="ARBA00023204"/>
    </source>
</evidence>
<dbReference type="GO" id="GO:0032357">
    <property type="term" value="F:oxidized purine DNA binding"/>
    <property type="evidence" value="ECO:0007669"/>
    <property type="project" value="TreeGrafter"/>
</dbReference>
<evidence type="ECO:0000256" key="14">
    <source>
        <dbReference type="RuleBase" id="RU365096"/>
    </source>
</evidence>
<dbReference type="InterPro" id="IPR015797">
    <property type="entry name" value="NUDIX_hydrolase-like_dom_sf"/>
</dbReference>
<feature type="domain" description="HhH-GPD" evidence="15">
    <location>
        <begin position="39"/>
        <end position="190"/>
    </location>
</feature>
<dbReference type="InterPro" id="IPR023170">
    <property type="entry name" value="HhH_base_excis_C"/>
</dbReference>
<dbReference type="FunFam" id="1.10.340.30:FF:000002">
    <property type="entry name" value="Adenine DNA glycosylase"/>
    <property type="match status" value="1"/>
</dbReference>
<comment type="catalytic activity">
    <reaction evidence="1 14">
        <text>Hydrolyzes free adenine bases from 7,8-dihydro-8-oxoguanine:adenine mismatched double-stranded DNA, leaving an apurinic site.</text>
        <dbReference type="EC" id="3.2.2.31"/>
    </reaction>
</comment>
<dbReference type="GO" id="GO:0034039">
    <property type="term" value="F:8-oxo-7,8-dihydroguanine DNA N-glycosylase activity"/>
    <property type="evidence" value="ECO:0007669"/>
    <property type="project" value="TreeGrafter"/>
</dbReference>
<evidence type="ECO:0000313" key="16">
    <source>
        <dbReference type="EMBL" id="RRQ21656.1"/>
    </source>
</evidence>
<dbReference type="InterPro" id="IPR004036">
    <property type="entry name" value="Endonuclease-III-like_CS2"/>
</dbReference>
<comment type="similarity">
    <text evidence="3 14">Belongs to the Nth/MutY family.</text>
</comment>
<dbReference type="OrthoDB" id="9802365at2"/>
<name>A0A426QIW3_9GAMM</name>
<dbReference type="InterPro" id="IPR005760">
    <property type="entry name" value="A/G_AdeGlyc_MutY"/>
</dbReference>
<dbReference type="CDD" id="cd03431">
    <property type="entry name" value="NUDIX_DNA_Glycosylase_C-MutY"/>
    <property type="match status" value="1"/>
</dbReference>
<organism evidence="16 17">
    <name type="scientific">Thiohalobacter thiocyanaticus</name>
    <dbReference type="NCBI Taxonomy" id="585455"/>
    <lineage>
        <taxon>Bacteria</taxon>
        <taxon>Pseudomonadati</taxon>
        <taxon>Pseudomonadota</taxon>
        <taxon>Gammaproteobacteria</taxon>
        <taxon>Thiohalobacterales</taxon>
        <taxon>Thiohalobacteraceae</taxon>
        <taxon>Thiohalobacter</taxon>
    </lineage>
</organism>
<comment type="cofactor">
    <cofactor evidence="14">
        <name>[4Fe-4S] cluster</name>
        <dbReference type="ChEBI" id="CHEBI:49883"/>
    </cofactor>
    <text evidence="14">Binds 1 [4Fe-4S] cluster.</text>
</comment>
<keyword evidence="13 14" id="KW-0326">Glycosidase</keyword>
<dbReference type="SUPFAM" id="SSF55811">
    <property type="entry name" value="Nudix"/>
    <property type="match status" value="1"/>
</dbReference>
<comment type="function">
    <text evidence="2">Adenine glycosylase active on G-A mispairs. MutY also corrects error-prone DNA synthesis past GO lesions which are due to the oxidatively damaged form of guanine: 7,8-dihydro-8-oxoguanine (8-oxo-dGTP).</text>
</comment>
<keyword evidence="9" id="KW-0378">Hydrolase</keyword>
<dbReference type="GO" id="GO:0035485">
    <property type="term" value="F:adenine/guanine mispair binding"/>
    <property type="evidence" value="ECO:0007669"/>
    <property type="project" value="TreeGrafter"/>
</dbReference>
<protein>
    <recommendedName>
        <fullName evidence="5 14">Adenine DNA glycosylase</fullName>
        <ecNumber evidence="4 14">3.2.2.31</ecNumber>
    </recommendedName>
</protein>
<dbReference type="SMART" id="SM00478">
    <property type="entry name" value="ENDO3c"/>
    <property type="match status" value="1"/>
</dbReference>
<dbReference type="SUPFAM" id="SSF48150">
    <property type="entry name" value="DNA-glycosylase"/>
    <property type="match status" value="1"/>
</dbReference>
<evidence type="ECO:0000256" key="4">
    <source>
        <dbReference type="ARBA" id="ARBA00012045"/>
    </source>
</evidence>
<dbReference type="Pfam" id="PF14815">
    <property type="entry name" value="NUDIX_4"/>
    <property type="match status" value="1"/>
</dbReference>
<dbReference type="Gene3D" id="3.90.79.10">
    <property type="entry name" value="Nucleoside Triphosphate Pyrophosphohydrolase"/>
    <property type="match status" value="1"/>
</dbReference>
<dbReference type="Pfam" id="PF00730">
    <property type="entry name" value="HhH-GPD"/>
    <property type="match status" value="1"/>
</dbReference>
<reference evidence="16 17" key="1">
    <citation type="journal article" date="2010" name="Int. J. Syst. Evol. Microbiol.">
        <title>Thiohalobacter thiocyanaticus gen. nov., sp. nov., a moderately halophilic, sulfur-oxidizing gammaproteobacterium from hypersaline lakes, that utilizes thiocyanate.</title>
        <authorList>
            <person name="Sorokin D.Y."/>
            <person name="Kovaleva O.L."/>
            <person name="Tourova T.P."/>
            <person name="Muyzer G."/>
        </authorList>
    </citation>
    <scope>NUCLEOTIDE SEQUENCE [LARGE SCALE GENOMIC DNA]</scope>
    <source>
        <strain evidence="16 17">Hrh1</strain>
    </source>
</reference>
<gene>
    <name evidence="16" type="ORF">D6C00_06645</name>
</gene>
<dbReference type="GO" id="GO:0051539">
    <property type="term" value="F:4 iron, 4 sulfur cluster binding"/>
    <property type="evidence" value="ECO:0007669"/>
    <property type="project" value="UniProtKB-UniRule"/>
</dbReference>